<dbReference type="InterPro" id="IPR003594">
    <property type="entry name" value="HATPase_dom"/>
</dbReference>
<dbReference type="InterPro" id="IPR004358">
    <property type="entry name" value="Sig_transdc_His_kin-like_C"/>
</dbReference>
<evidence type="ECO:0000313" key="17">
    <source>
        <dbReference type="EMBL" id="SHO50671.1"/>
    </source>
</evidence>
<keyword evidence="5" id="KW-0597">Phosphoprotein</keyword>
<dbReference type="InterPro" id="IPR000014">
    <property type="entry name" value="PAS"/>
</dbReference>
<dbReference type="Gene3D" id="3.30.565.10">
    <property type="entry name" value="Histidine kinase-like ATPase, C-terminal domain"/>
    <property type="match status" value="1"/>
</dbReference>
<evidence type="ECO:0000256" key="5">
    <source>
        <dbReference type="ARBA" id="ARBA00022553"/>
    </source>
</evidence>
<dbReference type="NCBIfam" id="TIGR00229">
    <property type="entry name" value="sensory_box"/>
    <property type="match status" value="1"/>
</dbReference>
<accession>A0A1M7YDJ9</accession>
<evidence type="ECO:0000256" key="3">
    <source>
        <dbReference type="ARBA" id="ARBA00012438"/>
    </source>
</evidence>
<reference evidence="17 18" key="1">
    <citation type="submission" date="2016-12" db="EMBL/GenBank/DDBJ databases">
        <authorList>
            <person name="Song W.-J."/>
            <person name="Kurnit D.M."/>
        </authorList>
    </citation>
    <scope>NUCLEOTIDE SEQUENCE [LARGE SCALE GENOMIC DNA]</scope>
    <source>
        <strain evidence="17 18">DSM 18488</strain>
    </source>
</reference>
<dbReference type="AlphaFoldDB" id="A0A1M7YDJ9"/>
<dbReference type="SUPFAM" id="SSF55785">
    <property type="entry name" value="PYP-like sensor domain (PAS domain)"/>
    <property type="match status" value="1"/>
</dbReference>
<dbReference type="InterPro" id="IPR003661">
    <property type="entry name" value="HisK_dim/P_dom"/>
</dbReference>
<gene>
    <name evidence="17" type="ORF">SAMN02745220_03580</name>
</gene>
<dbReference type="PROSITE" id="PS50113">
    <property type="entry name" value="PAC"/>
    <property type="match status" value="1"/>
</dbReference>
<evidence type="ECO:0000259" key="15">
    <source>
        <dbReference type="PROSITE" id="PS50112"/>
    </source>
</evidence>
<evidence type="ECO:0000256" key="7">
    <source>
        <dbReference type="ARBA" id="ARBA00022692"/>
    </source>
</evidence>
<comment type="subcellular location">
    <subcellularLocation>
        <location evidence="2">Cell membrane</location>
        <topology evidence="2">Multi-pass membrane protein</topology>
    </subcellularLocation>
</comment>
<keyword evidence="18" id="KW-1185">Reference proteome</keyword>
<dbReference type="SUPFAM" id="SSF55874">
    <property type="entry name" value="ATPase domain of HSP90 chaperone/DNA topoisomerase II/histidine kinase"/>
    <property type="match status" value="1"/>
</dbReference>
<evidence type="ECO:0000259" key="14">
    <source>
        <dbReference type="PROSITE" id="PS50109"/>
    </source>
</evidence>
<keyword evidence="8" id="KW-0547">Nucleotide-binding</keyword>
<evidence type="ECO:0000313" key="18">
    <source>
        <dbReference type="Proteomes" id="UP000184603"/>
    </source>
</evidence>
<protein>
    <recommendedName>
        <fullName evidence="3">histidine kinase</fullName>
        <ecNumber evidence="3">2.7.13.3</ecNumber>
    </recommendedName>
</protein>
<evidence type="ECO:0000259" key="16">
    <source>
        <dbReference type="PROSITE" id="PS50113"/>
    </source>
</evidence>
<feature type="domain" description="Histidine kinase" evidence="14">
    <location>
        <begin position="389"/>
        <end position="596"/>
    </location>
</feature>
<keyword evidence="9 17" id="KW-0418">Kinase</keyword>
<evidence type="ECO:0000256" key="13">
    <source>
        <dbReference type="SAM" id="Phobius"/>
    </source>
</evidence>
<evidence type="ECO:0000256" key="11">
    <source>
        <dbReference type="ARBA" id="ARBA00022989"/>
    </source>
</evidence>
<dbReference type="EMBL" id="FRFE01000020">
    <property type="protein sequence ID" value="SHO50671.1"/>
    <property type="molecule type" value="Genomic_DNA"/>
</dbReference>
<dbReference type="InterPro" id="IPR036097">
    <property type="entry name" value="HisK_dim/P_sf"/>
</dbReference>
<keyword evidence="4" id="KW-1003">Cell membrane</keyword>
<dbReference type="CDD" id="cd00130">
    <property type="entry name" value="PAS"/>
    <property type="match status" value="1"/>
</dbReference>
<keyword evidence="10" id="KW-0067">ATP-binding</keyword>
<evidence type="ECO:0000256" key="1">
    <source>
        <dbReference type="ARBA" id="ARBA00000085"/>
    </source>
</evidence>
<dbReference type="SMART" id="SM00387">
    <property type="entry name" value="HATPase_c"/>
    <property type="match status" value="1"/>
</dbReference>
<dbReference type="SUPFAM" id="SSF103190">
    <property type="entry name" value="Sensory domain-like"/>
    <property type="match status" value="1"/>
</dbReference>
<dbReference type="SUPFAM" id="SSF47384">
    <property type="entry name" value="Homodimeric domain of signal transducing histidine kinase"/>
    <property type="match status" value="1"/>
</dbReference>
<dbReference type="InterPro" id="IPR000700">
    <property type="entry name" value="PAS-assoc_C"/>
</dbReference>
<evidence type="ECO:0000256" key="4">
    <source>
        <dbReference type="ARBA" id="ARBA00022475"/>
    </source>
</evidence>
<evidence type="ECO:0000256" key="10">
    <source>
        <dbReference type="ARBA" id="ARBA00022840"/>
    </source>
</evidence>
<dbReference type="GO" id="GO:0000155">
    <property type="term" value="F:phosphorelay sensor kinase activity"/>
    <property type="evidence" value="ECO:0007669"/>
    <property type="project" value="InterPro"/>
</dbReference>
<dbReference type="CDD" id="cd00082">
    <property type="entry name" value="HisKA"/>
    <property type="match status" value="1"/>
</dbReference>
<dbReference type="InterPro" id="IPR005467">
    <property type="entry name" value="His_kinase_dom"/>
</dbReference>
<dbReference type="InterPro" id="IPR013767">
    <property type="entry name" value="PAS_fold"/>
</dbReference>
<evidence type="ECO:0000256" key="9">
    <source>
        <dbReference type="ARBA" id="ARBA00022777"/>
    </source>
</evidence>
<dbReference type="SMART" id="SM00388">
    <property type="entry name" value="HisKA"/>
    <property type="match status" value="1"/>
</dbReference>
<dbReference type="SMART" id="SM00091">
    <property type="entry name" value="PAS"/>
    <property type="match status" value="1"/>
</dbReference>
<dbReference type="Pfam" id="PF00512">
    <property type="entry name" value="HisKA"/>
    <property type="match status" value="1"/>
</dbReference>
<keyword evidence="7 13" id="KW-0812">Transmembrane</keyword>
<evidence type="ECO:0000256" key="8">
    <source>
        <dbReference type="ARBA" id="ARBA00022741"/>
    </source>
</evidence>
<dbReference type="PROSITE" id="PS50112">
    <property type="entry name" value="PAS"/>
    <property type="match status" value="1"/>
</dbReference>
<dbReference type="EC" id="2.7.13.3" evidence="3"/>
<comment type="catalytic activity">
    <reaction evidence="1">
        <text>ATP + protein L-histidine = ADP + protein N-phospho-L-histidine.</text>
        <dbReference type="EC" id="2.7.13.3"/>
    </reaction>
</comment>
<evidence type="ECO:0000256" key="6">
    <source>
        <dbReference type="ARBA" id="ARBA00022679"/>
    </source>
</evidence>
<dbReference type="RefSeq" id="WP_073615036.1">
    <property type="nucleotide sequence ID" value="NZ_FRFE01000020.1"/>
</dbReference>
<dbReference type="InterPro" id="IPR035965">
    <property type="entry name" value="PAS-like_dom_sf"/>
</dbReference>
<dbReference type="Pfam" id="PF02518">
    <property type="entry name" value="HATPase_c"/>
    <property type="match status" value="1"/>
</dbReference>
<dbReference type="GO" id="GO:0005524">
    <property type="term" value="F:ATP binding"/>
    <property type="evidence" value="ECO:0007669"/>
    <property type="project" value="UniProtKB-KW"/>
</dbReference>
<keyword evidence="11 13" id="KW-1133">Transmembrane helix</keyword>
<dbReference type="Gene3D" id="3.30.450.20">
    <property type="entry name" value="PAS domain"/>
    <property type="match status" value="1"/>
</dbReference>
<evidence type="ECO:0000256" key="12">
    <source>
        <dbReference type="ARBA" id="ARBA00023012"/>
    </source>
</evidence>
<keyword evidence="13" id="KW-0472">Membrane</keyword>
<dbReference type="GO" id="GO:0006355">
    <property type="term" value="P:regulation of DNA-templated transcription"/>
    <property type="evidence" value="ECO:0007669"/>
    <property type="project" value="InterPro"/>
</dbReference>
<dbReference type="Proteomes" id="UP000184603">
    <property type="component" value="Unassembled WGS sequence"/>
</dbReference>
<keyword evidence="12" id="KW-0902">Two-component regulatory system</keyword>
<dbReference type="PANTHER" id="PTHR43065">
    <property type="entry name" value="SENSOR HISTIDINE KINASE"/>
    <property type="match status" value="1"/>
</dbReference>
<evidence type="ECO:0000256" key="2">
    <source>
        <dbReference type="ARBA" id="ARBA00004651"/>
    </source>
</evidence>
<dbReference type="Pfam" id="PF00989">
    <property type="entry name" value="PAS"/>
    <property type="match status" value="1"/>
</dbReference>
<dbReference type="InterPro" id="IPR029151">
    <property type="entry name" value="Sensor-like_sf"/>
</dbReference>
<dbReference type="Gene3D" id="1.10.287.130">
    <property type="match status" value="1"/>
</dbReference>
<name>A0A1M7YDJ9_9BACT</name>
<feature type="transmembrane region" description="Helical" evidence="13">
    <location>
        <begin position="217"/>
        <end position="241"/>
    </location>
</feature>
<dbReference type="OrthoDB" id="9773941at2"/>
<dbReference type="PANTHER" id="PTHR43065:SF10">
    <property type="entry name" value="PEROXIDE STRESS-ACTIVATED HISTIDINE KINASE MAK3"/>
    <property type="match status" value="1"/>
</dbReference>
<dbReference type="PROSITE" id="PS50109">
    <property type="entry name" value="HIS_KIN"/>
    <property type="match status" value="1"/>
</dbReference>
<sequence length="596" mass="65502">MKNRLADVSPWILAAAFTLLAFIIGAFAVNNYSREKALMTEALLQKGLSVMRFLETGVRVSMRAGWQRRGGGTVNWQDHVQGVIDQLHDQTDIHYVELMDSGGTILATSRPERIGVKVDSKTLLFAQSGGEEEPVFRIHEGVDGGEAGFQVASNMKTRLRSWLAPNGQRGRMMENMRRLQPDMEHMQEELKRLQGQEFIVLVELDLKQFNSAVHGQLLQIVILSVVLLLVGAGGWLSLLTLQGFKGSQSRLQRIRAFNDMLVEVLPLGLIATDSKNTIQLANQAAEKMVGMSSDTLVGKSPAEALPELLARPFIFGPKNNGMPQNYEENITVEGGDTRTLYLTIIGVSDEEGESTGDVLLLQDMSNLRQLEAKLRRNERLAALGRMAAGVAHELRNPLSSIKGLAVLLKGRVAEDPEGRRTADILVQEVERLNRSISELLDYARPEKLQTSTIALHEVLEKASTLVGVDAAAQNIRIVPSLTLDNDLVEVDEDRMNQVFLNLMLNAIQAMPDGGELRIVTEREEGWLICSINDDGVGIAEENMGRLFDPYFTTKSDGTGLGLALSAKIVEEHGGSISISSRLGRGTQVRLQLPAVT</sequence>
<organism evidence="17 18">
    <name type="scientific">Desulfopila aestuarii DSM 18488</name>
    <dbReference type="NCBI Taxonomy" id="1121416"/>
    <lineage>
        <taxon>Bacteria</taxon>
        <taxon>Pseudomonadati</taxon>
        <taxon>Thermodesulfobacteriota</taxon>
        <taxon>Desulfobulbia</taxon>
        <taxon>Desulfobulbales</taxon>
        <taxon>Desulfocapsaceae</taxon>
        <taxon>Desulfopila</taxon>
    </lineage>
</organism>
<proteinExistence type="predicted"/>
<feature type="domain" description="PAS" evidence="15">
    <location>
        <begin position="261"/>
        <end position="300"/>
    </location>
</feature>
<dbReference type="PRINTS" id="PR00344">
    <property type="entry name" value="BCTRLSENSOR"/>
</dbReference>
<feature type="domain" description="PAC" evidence="16">
    <location>
        <begin position="324"/>
        <end position="376"/>
    </location>
</feature>
<dbReference type="STRING" id="1121416.SAMN02745220_03580"/>
<keyword evidence="6" id="KW-0808">Transferase</keyword>
<dbReference type="InterPro" id="IPR036890">
    <property type="entry name" value="HATPase_C_sf"/>
</dbReference>
<dbReference type="GO" id="GO:0005886">
    <property type="term" value="C:plasma membrane"/>
    <property type="evidence" value="ECO:0007669"/>
    <property type="project" value="UniProtKB-SubCell"/>
</dbReference>